<dbReference type="SMART" id="SM00285">
    <property type="entry name" value="PBD"/>
    <property type="match status" value="1"/>
</dbReference>
<dbReference type="OrthoDB" id="4206278at2759"/>
<reference evidence="3 5" key="1">
    <citation type="journal article" date="2011" name="Nature">
        <title>The Medicago genome provides insight into the evolution of rhizobial symbioses.</title>
        <authorList>
            <person name="Young N.D."/>
            <person name="Debelle F."/>
            <person name="Oldroyd G.E."/>
            <person name="Geurts R."/>
            <person name="Cannon S.B."/>
            <person name="Udvardi M.K."/>
            <person name="Benedito V.A."/>
            <person name="Mayer K.F."/>
            <person name="Gouzy J."/>
            <person name="Schoof H."/>
            <person name="Van de Peer Y."/>
            <person name="Proost S."/>
            <person name="Cook D.R."/>
            <person name="Meyers B.C."/>
            <person name="Spannagl M."/>
            <person name="Cheung F."/>
            <person name="De Mita S."/>
            <person name="Krishnakumar V."/>
            <person name="Gundlach H."/>
            <person name="Zhou S."/>
            <person name="Mudge J."/>
            <person name="Bharti A.K."/>
            <person name="Murray J.D."/>
            <person name="Naoumkina M.A."/>
            <person name="Rosen B."/>
            <person name="Silverstein K.A."/>
            <person name="Tang H."/>
            <person name="Rombauts S."/>
            <person name="Zhao P.X."/>
            <person name="Zhou P."/>
            <person name="Barbe V."/>
            <person name="Bardou P."/>
            <person name="Bechner M."/>
            <person name="Bellec A."/>
            <person name="Berger A."/>
            <person name="Berges H."/>
            <person name="Bidwell S."/>
            <person name="Bisseling T."/>
            <person name="Choisne N."/>
            <person name="Couloux A."/>
            <person name="Denny R."/>
            <person name="Deshpande S."/>
            <person name="Dai X."/>
            <person name="Doyle J.J."/>
            <person name="Dudez A.M."/>
            <person name="Farmer A.D."/>
            <person name="Fouteau S."/>
            <person name="Franken C."/>
            <person name="Gibelin C."/>
            <person name="Gish J."/>
            <person name="Goldstein S."/>
            <person name="Gonzalez A.J."/>
            <person name="Green P.J."/>
            <person name="Hallab A."/>
            <person name="Hartog M."/>
            <person name="Hua A."/>
            <person name="Humphray S.J."/>
            <person name="Jeong D.H."/>
            <person name="Jing Y."/>
            <person name="Jocker A."/>
            <person name="Kenton S.M."/>
            <person name="Kim D.J."/>
            <person name="Klee K."/>
            <person name="Lai H."/>
            <person name="Lang C."/>
            <person name="Lin S."/>
            <person name="Macmil S.L."/>
            <person name="Magdelenat G."/>
            <person name="Matthews L."/>
            <person name="McCorrison J."/>
            <person name="Monaghan E.L."/>
            <person name="Mun J.H."/>
            <person name="Najar F.Z."/>
            <person name="Nicholson C."/>
            <person name="Noirot C."/>
            <person name="O'Bleness M."/>
            <person name="Paule C.R."/>
            <person name="Poulain J."/>
            <person name="Prion F."/>
            <person name="Qin B."/>
            <person name="Qu C."/>
            <person name="Retzel E.F."/>
            <person name="Riddle C."/>
            <person name="Sallet E."/>
            <person name="Samain S."/>
            <person name="Samson N."/>
            <person name="Sanders I."/>
            <person name="Saurat O."/>
            <person name="Scarpelli C."/>
            <person name="Schiex T."/>
            <person name="Segurens B."/>
            <person name="Severin A.J."/>
            <person name="Sherrier D.J."/>
            <person name="Shi R."/>
            <person name="Sims S."/>
            <person name="Singer S.R."/>
            <person name="Sinharoy S."/>
            <person name="Sterck L."/>
            <person name="Viollet A."/>
            <person name="Wang B.B."/>
            <person name="Wang K."/>
            <person name="Wang M."/>
            <person name="Wang X."/>
            <person name="Warfsmann J."/>
            <person name="Weissenbach J."/>
            <person name="White D.D."/>
            <person name="White J.D."/>
            <person name="Wiley G.B."/>
            <person name="Wincker P."/>
            <person name="Xing Y."/>
            <person name="Yang L."/>
            <person name="Yao Z."/>
            <person name="Ying F."/>
            <person name="Zhai J."/>
            <person name="Zhou L."/>
            <person name="Zuber A."/>
            <person name="Denarie J."/>
            <person name="Dixon R.A."/>
            <person name="May G.D."/>
            <person name="Schwartz D.C."/>
            <person name="Rogers J."/>
            <person name="Quetier F."/>
            <person name="Town C.D."/>
            <person name="Roe B.A."/>
        </authorList>
    </citation>
    <scope>NUCLEOTIDE SEQUENCE [LARGE SCALE GENOMIC DNA]</scope>
    <source>
        <strain evidence="3">A17</strain>
        <strain evidence="4 5">cv. Jemalong A17</strain>
    </source>
</reference>
<dbReference type="PROSITE" id="PS50108">
    <property type="entry name" value="CRIB"/>
    <property type="match status" value="1"/>
</dbReference>
<reference evidence="3 5" key="2">
    <citation type="journal article" date="2014" name="BMC Genomics">
        <title>An improved genome release (version Mt4.0) for the model legume Medicago truncatula.</title>
        <authorList>
            <person name="Tang H."/>
            <person name="Krishnakumar V."/>
            <person name="Bidwell S."/>
            <person name="Rosen B."/>
            <person name="Chan A."/>
            <person name="Zhou S."/>
            <person name="Gentzbittel L."/>
            <person name="Childs K.L."/>
            <person name="Yandell M."/>
            <person name="Gundlach H."/>
            <person name="Mayer K.F."/>
            <person name="Schwartz D.C."/>
            <person name="Town C.D."/>
        </authorList>
    </citation>
    <scope>GENOME REANNOTATION</scope>
    <source>
        <strain evidence="3">A17</strain>
        <strain evidence="4 5">cv. Jemalong A17</strain>
    </source>
</reference>
<dbReference type="InterPro" id="IPR036936">
    <property type="entry name" value="CRIB_dom_sf"/>
</dbReference>
<dbReference type="CDD" id="cd00132">
    <property type="entry name" value="CRIB"/>
    <property type="match status" value="1"/>
</dbReference>
<feature type="compositionally biased region" description="Low complexity" evidence="1">
    <location>
        <begin position="118"/>
        <end position="135"/>
    </location>
</feature>
<dbReference type="InterPro" id="IPR000095">
    <property type="entry name" value="CRIB_dom"/>
</dbReference>
<evidence type="ECO:0000313" key="4">
    <source>
        <dbReference type="EnsemblPlants" id="KEH24977"/>
    </source>
</evidence>
<dbReference type="EMBL" id="CM001222">
    <property type="protein sequence ID" value="KEH24977.1"/>
    <property type="molecule type" value="Genomic_DNA"/>
</dbReference>
<sequence length="151" mass="16671">MTIKGIYKSFKYISQIFVVKEREIEIGHPTDVKHVAHIGWDGPNGNGPSWMNGFKTAPDFSTSIGSLSDQKDPNQLTVSTSGFNQGNQPKPVMYQGNIPSAGVTHHVPKKPRRKKPKSTSSPKSSSRQSRASRSKAMYSEINSEREETPIA</sequence>
<accession>A0A072U5N6</accession>
<dbReference type="PANTHER" id="PTHR46325:SF41">
    <property type="entry name" value="P21-RHO-BINDING DOMAIN PROTEIN"/>
    <property type="match status" value="1"/>
</dbReference>
<proteinExistence type="predicted"/>
<dbReference type="KEGG" id="mtr:25495278"/>
<dbReference type="Proteomes" id="UP000002051">
    <property type="component" value="Chromosome 6"/>
</dbReference>
<dbReference type="AlphaFoldDB" id="A0A072U5N6"/>
<gene>
    <name evidence="4" type="primary">25495278</name>
    <name evidence="3" type="ordered locus">MTR_6g011440</name>
</gene>
<feature type="region of interest" description="Disordered" evidence="1">
    <location>
        <begin position="61"/>
        <end position="151"/>
    </location>
</feature>
<dbReference type="EnsemblPlants" id="KEH24977">
    <property type="protein sequence ID" value="KEH24977"/>
    <property type="gene ID" value="MTR_6g011440"/>
</dbReference>
<reference evidence="4" key="3">
    <citation type="submission" date="2015-04" db="UniProtKB">
        <authorList>
            <consortium name="EnsemblPlants"/>
        </authorList>
    </citation>
    <scope>IDENTIFICATION</scope>
    <source>
        <strain evidence="4">cv. Jemalong A17</strain>
    </source>
</reference>
<feature type="compositionally biased region" description="Basic and acidic residues" evidence="1">
    <location>
        <begin position="142"/>
        <end position="151"/>
    </location>
</feature>
<evidence type="ECO:0000313" key="5">
    <source>
        <dbReference type="Proteomes" id="UP000002051"/>
    </source>
</evidence>
<feature type="domain" description="CRIB" evidence="2">
    <location>
        <begin position="26"/>
        <end position="39"/>
    </location>
</feature>
<feature type="compositionally biased region" description="Polar residues" evidence="1">
    <location>
        <begin position="61"/>
        <end position="88"/>
    </location>
</feature>
<dbReference type="Gene3D" id="3.90.810.10">
    <property type="entry name" value="CRIB domain"/>
    <property type="match status" value="1"/>
</dbReference>
<dbReference type="PANTHER" id="PTHR46325">
    <property type="entry name" value="CRIB DOMAIN-CONTAINING PROTEIN RIC8"/>
    <property type="match status" value="1"/>
</dbReference>
<keyword evidence="5" id="KW-1185">Reference proteome</keyword>
<evidence type="ECO:0000259" key="2">
    <source>
        <dbReference type="PROSITE" id="PS50108"/>
    </source>
</evidence>
<dbReference type="Pfam" id="PF00786">
    <property type="entry name" value="PBD"/>
    <property type="match status" value="1"/>
</dbReference>
<name>A0A072U5N6_MEDTR</name>
<evidence type="ECO:0000256" key="1">
    <source>
        <dbReference type="SAM" id="MobiDB-lite"/>
    </source>
</evidence>
<organism evidence="3 5">
    <name type="scientific">Medicago truncatula</name>
    <name type="common">Barrel medic</name>
    <name type="synonym">Medicago tribuloides</name>
    <dbReference type="NCBI Taxonomy" id="3880"/>
    <lineage>
        <taxon>Eukaryota</taxon>
        <taxon>Viridiplantae</taxon>
        <taxon>Streptophyta</taxon>
        <taxon>Embryophyta</taxon>
        <taxon>Tracheophyta</taxon>
        <taxon>Spermatophyta</taxon>
        <taxon>Magnoliopsida</taxon>
        <taxon>eudicotyledons</taxon>
        <taxon>Gunneridae</taxon>
        <taxon>Pentapetalae</taxon>
        <taxon>rosids</taxon>
        <taxon>fabids</taxon>
        <taxon>Fabales</taxon>
        <taxon>Fabaceae</taxon>
        <taxon>Papilionoideae</taxon>
        <taxon>50 kb inversion clade</taxon>
        <taxon>NPAAA clade</taxon>
        <taxon>Hologalegina</taxon>
        <taxon>IRL clade</taxon>
        <taxon>Trifolieae</taxon>
        <taxon>Medicago</taxon>
    </lineage>
</organism>
<evidence type="ECO:0000313" key="3">
    <source>
        <dbReference type="EMBL" id="KEH24977.1"/>
    </source>
</evidence>
<feature type="compositionally biased region" description="Basic residues" evidence="1">
    <location>
        <begin position="106"/>
        <end position="117"/>
    </location>
</feature>
<protein>
    <submittedName>
        <fullName evidence="3">P21-Rho-binding domain protein</fullName>
    </submittedName>
</protein>